<evidence type="ECO:0000313" key="1">
    <source>
        <dbReference type="EMBL" id="ORJ49423.1"/>
    </source>
</evidence>
<reference evidence="1 2" key="1">
    <citation type="submission" date="2017-02" db="EMBL/GenBank/DDBJ databases">
        <title>Draft genome sequence of a Kluyvera intermedia isolate from a patient with a pancreatic abscess.</title>
        <authorList>
            <person name="Thele R."/>
        </authorList>
    </citation>
    <scope>NUCLEOTIDE SEQUENCE [LARGE SCALE GENOMIC DNA]</scope>
    <source>
        <strain evidence="1 2">FOSA7093</strain>
        <plasmid evidence="1">unnamed2</plasmid>
    </source>
</reference>
<sequence length="95" mass="11044">MVEPRQIELCIKARRKTPLAQILIRGNLPARKFYRMAQRERRDALPQCWRPATPQAQHIALSTEMVDKSGDSVELAFCRMARKRMDSPTFIYIIG</sequence>
<gene>
    <name evidence="1" type="ORF">B2M27_15565</name>
</gene>
<comment type="caution">
    <text evidence="1">The sequence shown here is derived from an EMBL/GenBank/DDBJ whole genome shotgun (WGS) entry which is preliminary data.</text>
</comment>
<keyword evidence="1" id="KW-0614">Plasmid</keyword>
<organism evidence="1 2">
    <name type="scientific">Kluyvera intermedia</name>
    <name type="common">Enterobacter intermedius</name>
    <dbReference type="NCBI Taxonomy" id="61648"/>
    <lineage>
        <taxon>Bacteria</taxon>
        <taxon>Pseudomonadati</taxon>
        <taxon>Pseudomonadota</taxon>
        <taxon>Gammaproteobacteria</taxon>
        <taxon>Enterobacterales</taxon>
        <taxon>Enterobacteriaceae</taxon>
        <taxon>Kluyvera</taxon>
    </lineage>
</organism>
<accession>A0ABX3UD40</accession>
<name>A0ABX3UD40_KLUIN</name>
<dbReference type="EMBL" id="MWPR01000023">
    <property type="protein sequence ID" value="ORJ49423.1"/>
    <property type="molecule type" value="Genomic_DNA"/>
</dbReference>
<proteinExistence type="predicted"/>
<keyword evidence="2" id="KW-1185">Reference proteome</keyword>
<protein>
    <submittedName>
        <fullName evidence="1">Uncharacterized protein</fullName>
    </submittedName>
</protein>
<dbReference type="Proteomes" id="UP000192521">
    <property type="component" value="Unassembled WGS sequence"/>
</dbReference>
<geneLocation type="plasmid" evidence="1">
    <name>unnamed2</name>
</geneLocation>
<evidence type="ECO:0000313" key="2">
    <source>
        <dbReference type="Proteomes" id="UP000192521"/>
    </source>
</evidence>